<dbReference type="SMART" id="SM00387">
    <property type="entry name" value="HATPase_c"/>
    <property type="match status" value="1"/>
</dbReference>
<feature type="domain" description="Histidine kinase" evidence="7">
    <location>
        <begin position="73"/>
        <end position="294"/>
    </location>
</feature>
<sequence>MAKIDLNTLFQFNLFLSFLGEFLIMLMFIRVNHELENSYVVKAEELNDSLKELSVAKEKAEKAAQSRSMFLSSMSHEIRTPINSIIGFTNILLDDDPKEEHKDFLSMIQFSSRNLLVIINDILDFNKMEAGKVELEFIPFDFQSLIHKIFHSMKVKADEKNLSFKLEIDEGISEFLIGDPNRLTQILINLISNAIKFTLDGEIGLVVKLEDTLNDTEIIRFIVRDTGIGIPEKNQKIIFDHFSQADSSTSRKFGGTGLGLSIVKKLVELYGSNITLESKEGEGSEFSFLLEFAKSELIPEEKRFVIQKKSSNQRKNKTILVVDDNELNLKVAFQFIRKCGFECLLASNGKEALQIVSKEKISLVLMDLQMPDWDGFVTTEKIRASGIFTPIIALTADVSIDVSNHVKRSGFLDIIHKPFLPEDLVNKIELYAE</sequence>
<dbReference type="Gene3D" id="1.10.287.130">
    <property type="match status" value="1"/>
</dbReference>
<dbReference type="InterPro" id="IPR011006">
    <property type="entry name" value="CheY-like_superfamily"/>
</dbReference>
<dbReference type="GO" id="GO:0000155">
    <property type="term" value="F:phosphorelay sensor kinase activity"/>
    <property type="evidence" value="ECO:0007669"/>
    <property type="project" value="InterPro"/>
</dbReference>
<dbReference type="EMBL" id="BFAZ01000001">
    <property type="protein sequence ID" value="GBF40748.1"/>
    <property type="molecule type" value="Genomic_DNA"/>
</dbReference>
<feature type="transmembrane region" description="Helical" evidence="6">
    <location>
        <begin position="12"/>
        <end position="29"/>
    </location>
</feature>
<organism evidence="9 10">
    <name type="scientific">Leptospira ellinghausenii</name>
    <dbReference type="NCBI Taxonomy" id="1917822"/>
    <lineage>
        <taxon>Bacteria</taxon>
        <taxon>Pseudomonadati</taxon>
        <taxon>Spirochaetota</taxon>
        <taxon>Spirochaetia</taxon>
        <taxon>Leptospirales</taxon>
        <taxon>Leptospiraceae</taxon>
        <taxon>Leptospira</taxon>
    </lineage>
</organism>
<dbReference type="SUPFAM" id="SSF55874">
    <property type="entry name" value="ATPase domain of HSP90 chaperone/DNA topoisomerase II/histidine kinase"/>
    <property type="match status" value="1"/>
</dbReference>
<dbReference type="InterPro" id="IPR004358">
    <property type="entry name" value="Sig_transdc_His_kin-like_C"/>
</dbReference>
<evidence type="ECO:0000256" key="4">
    <source>
        <dbReference type="ARBA" id="ARBA00023012"/>
    </source>
</evidence>
<dbReference type="CDD" id="cd00082">
    <property type="entry name" value="HisKA"/>
    <property type="match status" value="1"/>
</dbReference>
<keyword evidence="9" id="KW-0418">Kinase</keyword>
<dbReference type="Pfam" id="PF00072">
    <property type="entry name" value="Response_reg"/>
    <property type="match status" value="1"/>
</dbReference>
<comment type="catalytic activity">
    <reaction evidence="1">
        <text>ATP + protein L-histidine = ADP + protein N-phospho-L-histidine.</text>
        <dbReference type="EC" id="2.7.13.3"/>
    </reaction>
</comment>
<keyword evidence="3 5" id="KW-0597">Phosphoprotein</keyword>
<dbReference type="Pfam" id="PF00512">
    <property type="entry name" value="HisKA"/>
    <property type="match status" value="1"/>
</dbReference>
<dbReference type="CDD" id="cd17546">
    <property type="entry name" value="REC_hyHK_CKI1_RcsC-like"/>
    <property type="match status" value="1"/>
</dbReference>
<protein>
    <recommendedName>
        <fullName evidence="2">histidine kinase</fullName>
        <ecNumber evidence="2">2.7.13.3</ecNumber>
    </recommendedName>
</protein>
<dbReference type="PROSITE" id="PS50110">
    <property type="entry name" value="RESPONSE_REGULATORY"/>
    <property type="match status" value="1"/>
</dbReference>
<dbReference type="SUPFAM" id="SSF47384">
    <property type="entry name" value="Homodimeric domain of signal transducing histidine kinase"/>
    <property type="match status" value="1"/>
</dbReference>
<accession>A0A2P2D817</accession>
<keyword evidence="6" id="KW-0812">Transmembrane</keyword>
<dbReference type="SUPFAM" id="SSF52172">
    <property type="entry name" value="CheY-like"/>
    <property type="match status" value="1"/>
</dbReference>
<keyword evidence="10" id="KW-1185">Reference proteome</keyword>
<dbReference type="FunFam" id="3.30.565.10:FF:000010">
    <property type="entry name" value="Sensor histidine kinase RcsC"/>
    <property type="match status" value="1"/>
</dbReference>
<feature type="domain" description="Response regulatory" evidence="8">
    <location>
        <begin position="318"/>
        <end position="432"/>
    </location>
</feature>
<evidence type="ECO:0000259" key="8">
    <source>
        <dbReference type="PROSITE" id="PS50110"/>
    </source>
</evidence>
<dbReference type="Pfam" id="PF02518">
    <property type="entry name" value="HATPase_c"/>
    <property type="match status" value="1"/>
</dbReference>
<dbReference type="Gene3D" id="3.40.50.2300">
    <property type="match status" value="1"/>
</dbReference>
<dbReference type="InterPro" id="IPR036890">
    <property type="entry name" value="HATPase_C_sf"/>
</dbReference>
<dbReference type="SMART" id="SM00388">
    <property type="entry name" value="HisKA"/>
    <property type="match status" value="1"/>
</dbReference>
<dbReference type="Gene3D" id="3.30.565.10">
    <property type="entry name" value="Histidine kinase-like ATPase, C-terminal domain"/>
    <property type="match status" value="1"/>
</dbReference>
<proteinExistence type="predicted"/>
<keyword evidence="9" id="KW-0808">Transferase</keyword>
<dbReference type="InterPro" id="IPR036097">
    <property type="entry name" value="HisK_dim/P_sf"/>
</dbReference>
<reference evidence="10" key="1">
    <citation type="journal article" date="2019" name="Microbiol. Immunol.">
        <title>Molecular and phenotypic characterization of Leptospira johnsonii sp. nov., Leptospira ellinghausenii sp. nov. and Leptospira ryugenii sp. nov. isolated from soil and water in Japan.</title>
        <authorList>
            <person name="Masuzawa T."/>
            <person name="Saito M."/>
            <person name="Nakao R."/>
            <person name="Nikaido Y."/>
            <person name="Matsumoto M."/>
            <person name="Ogawa M."/>
            <person name="Yokoyama M."/>
            <person name="Hidaka Y."/>
            <person name="Tomita J."/>
            <person name="Sakakibara K."/>
            <person name="Suzuki K."/>
            <person name="Yasuda S."/>
            <person name="Sato H."/>
            <person name="Yamaguchi M."/>
            <person name="Yoshida S.I."/>
            <person name="Koizumi N."/>
            <person name="Kawamura Y."/>
        </authorList>
    </citation>
    <scope>NUCLEOTIDE SEQUENCE [LARGE SCALE GENOMIC DNA]</scope>
    <source>
        <strain evidence="10">E18</strain>
    </source>
</reference>
<keyword evidence="4" id="KW-0902">Two-component regulatory system</keyword>
<evidence type="ECO:0000256" key="1">
    <source>
        <dbReference type="ARBA" id="ARBA00000085"/>
    </source>
</evidence>
<dbReference type="PANTHER" id="PTHR45339:SF1">
    <property type="entry name" value="HYBRID SIGNAL TRANSDUCTION HISTIDINE KINASE J"/>
    <property type="match status" value="1"/>
</dbReference>
<dbReference type="SMART" id="SM00448">
    <property type="entry name" value="REC"/>
    <property type="match status" value="1"/>
</dbReference>
<name>A0A2P2D817_9LEPT</name>
<keyword evidence="6" id="KW-1133">Transmembrane helix</keyword>
<gene>
    <name evidence="9" type="ORF">LPTSP2_00130</name>
</gene>
<dbReference type="PANTHER" id="PTHR45339">
    <property type="entry name" value="HYBRID SIGNAL TRANSDUCTION HISTIDINE KINASE J"/>
    <property type="match status" value="1"/>
</dbReference>
<dbReference type="AlphaFoldDB" id="A0A2P2D817"/>
<dbReference type="EC" id="2.7.13.3" evidence="2"/>
<dbReference type="PROSITE" id="PS50109">
    <property type="entry name" value="HIS_KIN"/>
    <property type="match status" value="1"/>
</dbReference>
<dbReference type="InterPro" id="IPR001789">
    <property type="entry name" value="Sig_transdc_resp-reg_receiver"/>
</dbReference>
<evidence type="ECO:0000256" key="5">
    <source>
        <dbReference type="PROSITE-ProRule" id="PRU00169"/>
    </source>
</evidence>
<dbReference type="Proteomes" id="UP000245206">
    <property type="component" value="Unassembled WGS sequence"/>
</dbReference>
<dbReference type="InterPro" id="IPR005467">
    <property type="entry name" value="His_kinase_dom"/>
</dbReference>
<dbReference type="InterPro" id="IPR003661">
    <property type="entry name" value="HisK_dim/P_dom"/>
</dbReference>
<evidence type="ECO:0000313" key="9">
    <source>
        <dbReference type="EMBL" id="GBF40748.1"/>
    </source>
</evidence>
<evidence type="ECO:0000256" key="6">
    <source>
        <dbReference type="SAM" id="Phobius"/>
    </source>
</evidence>
<dbReference type="InterPro" id="IPR003594">
    <property type="entry name" value="HATPase_dom"/>
</dbReference>
<dbReference type="CDD" id="cd16922">
    <property type="entry name" value="HATPase_EvgS-ArcB-TorS-like"/>
    <property type="match status" value="1"/>
</dbReference>
<dbReference type="PRINTS" id="PR00344">
    <property type="entry name" value="BCTRLSENSOR"/>
</dbReference>
<evidence type="ECO:0000259" key="7">
    <source>
        <dbReference type="PROSITE" id="PS50109"/>
    </source>
</evidence>
<comment type="caution">
    <text evidence="9">The sequence shown here is derived from an EMBL/GenBank/DDBJ whole genome shotgun (WGS) entry which is preliminary data.</text>
</comment>
<evidence type="ECO:0000256" key="3">
    <source>
        <dbReference type="ARBA" id="ARBA00022553"/>
    </source>
</evidence>
<feature type="modified residue" description="4-aspartylphosphate" evidence="5">
    <location>
        <position position="367"/>
    </location>
</feature>
<keyword evidence="6" id="KW-0472">Membrane</keyword>
<evidence type="ECO:0000256" key="2">
    <source>
        <dbReference type="ARBA" id="ARBA00012438"/>
    </source>
</evidence>
<evidence type="ECO:0000313" key="10">
    <source>
        <dbReference type="Proteomes" id="UP000245206"/>
    </source>
</evidence>